<proteinExistence type="predicted"/>
<comment type="caution">
    <text evidence="1">The sequence shown here is derived from an EMBL/GenBank/DDBJ whole genome shotgun (WGS) entry which is preliminary data.</text>
</comment>
<evidence type="ECO:0000313" key="1">
    <source>
        <dbReference type="EMBL" id="KAF0255710.1"/>
    </source>
</evidence>
<organism evidence="1 2">
    <name type="scientific">Pseudomonas putida</name>
    <name type="common">Arthrobacter siderocapsulatus</name>
    <dbReference type="NCBI Taxonomy" id="303"/>
    <lineage>
        <taxon>Bacteria</taxon>
        <taxon>Pseudomonadati</taxon>
        <taxon>Pseudomonadota</taxon>
        <taxon>Gammaproteobacteria</taxon>
        <taxon>Pseudomonadales</taxon>
        <taxon>Pseudomonadaceae</taxon>
        <taxon>Pseudomonas</taxon>
    </lineage>
</organism>
<dbReference type="RefSeq" id="WP_156858603.1">
    <property type="nucleotide sequence ID" value="NZ_WOWR01000005.1"/>
</dbReference>
<accession>A0A7V8J5N3</accession>
<name>A0A7V8J5N3_PSEPU</name>
<reference evidence="1 2" key="1">
    <citation type="submission" date="2019-12" db="EMBL/GenBank/DDBJ databases">
        <authorList>
            <person name="Woiski C."/>
        </authorList>
    </citation>
    <scope>NUCLEOTIDE SEQUENCE [LARGE SCALE GENOMIC DNA]</scope>
    <source>
        <strain evidence="1 2">BOE100</strain>
    </source>
</reference>
<gene>
    <name evidence="1" type="ORF">GN299_06360</name>
</gene>
<evidence type="ECO:0000313" key="2">
    <source>
        <dbReference type="Proteomes" id="UP000442695"/>
    </source>
</evidence>
<dbReference type="Proteomes" id="UP000442695">
    <property type="component" value="Unassembled WGS sequence"/>
</dbReference>
<sequence>MALGKNSFVDDVYKALVTMQSELETDGLIPAAVLKKMDVMVTAMNKKKVLAAVEKIRVLDVLPGLSMSTDGRIRAHKASTKH</sequence>
<dbReference type="EMBL" id="WOWR01000005">
    <property type="protein sequence ID" value="KAF0255710.1"/>
    <property type="molecule type" value="Genomic_DNA"/>
</dbReference>
<protein>
    <submittedName>
        <fullName evidence="1">Uncharacterized protein</fullName>
    </submittedName>
</protein>
<dbReference type="AlphaFoldDB" id="A0A7V8J5N3"/>